<evidence type="ECO:0000313" key="3">
    <source>
        <dbReference type="EMBL" id="HIH69194.1"/>
    </source>
</evidence>
<gene>
    <name evidence="3" type="ORF">HA299_01015</name>
</gene>
<dbReference type="AlphaFoldDB" id="A0A832RX32"/>
<dbReference type="PANTHER" id="PTHR42204:SF1">
    <property type="entry name" value="INTEGRAL MEMBRANE PROTEIN"/>
    <property type="match status" value="1"/>
</dbReference>
<feature type="transmembrane region" description="Helical" evidence="1">
    <location>
        <begin position="185"/>
        <end position="205"/>
    </location>
</feature>
<evidence type="ECO:0000256" key="1">
    <source>
        <dbReference type="SAM" id="Phobius"/>
    </source>
</evidence>
<sequence length="414" mass="43052">MVLAIAAGCLLGLVSGMVPGIHVNTLAAMLVSLSALITTQYDVLAIVVLCAAVVHSFVSIVPSMLLGAPDPDTALAVLPGHRLLLEGRGIEAIRLSALGSLCSAVLGIALAPAFVLFLLMGYPALLDHMGLLLLGVMVVMVVSERPSTGSALAAVVKATCILVLSGVLGVLALKGGEVMYTQADAVLMPLLTGLFGAPLLIESVLTPPPSIPPQTSAAEGIEGRRTLRGVLTGTAAGALVSWMPGVSASVGTLLTRLLLSRGELNRMDDAREYMVSISGVNTSDVVFSLLTLYVAHRSRSGAMVAIEQLFPPTMWSPPYVVALMLSLMVASLVGYTATIRLGAMLLRTLYRIRLRTLTLGTLAFLLMLVAVLTGAFGIVVFLSAIPVGLLCGTLGVRRSNTMGVLLIPATLYFL</sequence>
<feature type="transmembrane region" description="Helical" evidence="1">
    <location>
        <begin position="44"/>
        <end position="66"/>
    </location>
</feature>
<evidence type="ECO:0000313" key="4">
    <source>
        <dbReference type="Proteomes" id="UP000600363"/>
    </source>
</evidence>
<evidence type="ECO:0000259" key="2">
    <source>
        <dbReference type="Pfam" id="PF01970"/>
    </source>
</evidence>
<protein>
    <recommendedName>
        <fullName evidence="2">DUF112 domain-containing protein</fullName>
    </recommendedName>
</protein>
<reference evidence="3" key="1">
    <citation type="journal article" date="2020" name="bioRxiv">
        <title>A rank-normalized archaeal taxonomy based on genome phylogeny resolves widespread incomplete and uneven classifications.</title>
        <authorList>
            <person name="Rinke C."/>
            <person name="Chuvochina M."/>
            <person name="Mussig A.J."/>
            <person name="Chaumeil P.-A."/>
            <person name="Waite D.W."/>
            <person name="Whitman W.B."/>
            <person name="Parks D.H."/>
            <person name="Hugenholtz P."/>
        </authorList>
    </citation>
    <scope>NUCLEOTIDE SEQUENCE</scope>
    <source>
        <strain evidence="3">UBA12518</strain>
    </source>
</reference>
<organism evidence="3 4">
    <name type="scientific">Methermicoccus shengliensis</name>
    <dbReference type="NCBI Taxonomy" id="660064"/>
    <lineage>
        <taxon>Archaea</taxon>
        <taxon>Methanobacteriati</taxon>
        <taxon>Methanobacteriota</taxon>
        <taxon>Stenosarchaea group</taxon>
        <taxon>Methanomicrobia</taxon>
        <taxon>Methanosarcinales</taxon>
        <taxon>Methermicoccaceae</taxon>
        <taxon>Methermicoccus</taxon>
    </lineage>
</organism>
<feature type="transmembrane region" description="Helical" evidence="1">
    <location>
        <begin position="125"/>
        <end position="142"/>
    </location>
</feature>
<dbReference type="InterPro" id="IPR002823">
    <property type="entry name" value="DUF112_TM"/>
</dbReference>
<accession>A0A832RX32</accession>
<dbReference type="Pfam" id="PF01970">
    <property type="entry name" value="TctA"/>
    <property type="match status" value="1"/>
</dbReference>
<dbReference type="Proteomes" id="UP000600363">
    <property type="component" value="Unassembled WGS sequence"/>
</dbReference>
<comment type="caution">
    <text evidence="3">The sequence shown here is derived from an EMBL/GenBank/DDBJ whole genome shotgun (WGS) entry which is preliminary data.</text>
</comment>
<dbReference type="RefSeq" id="WP_042687579.1">
    <property type="nucleotide sequence ID" value="NZ_DUIH01000003.1"/>
</dbReference>
<name>A0A832RX32_9EURY</name>
<feature type="transmembrane region" description="Helical" evidence="1">
    <location>
        <begin position="273"/>
        <end position="295"/>
    </location>
</feature>
<keyword evidence="1" id="KW-0812">Transmembrane</keyword>
<feature type="transmembrane region" description="Helical" evidence="1">
    <location>
        <begin position="154"/>
        <end position="173"/>
    </location>
</feature>
<keyword evidence="1" id="KW-0472">Membrane</keyword>
<keyword evidence="1" id="KW-1133">Transmembrane helix</keyword>
<feature type="transmembrane region" description="Helical" evidence="1">
    <location>
        <begin position="319"/>
        <end position="342"/>
    </location>
</feature>
<dbReference type="EMBL" id="DUIH01000003">
    <property type="protein sequence ID" value="HIH69194.1"/>
    <property type="molecule type" value="Genomic_DNA"/>
</dbReference>
<dbReference type="PANTHER" id="PTHR42204">
    <property type="entry name" value="INTEGRAL MEMBRANE PROTEIN"/>
    <property type="match status" value="1"/>
</dbReference>
<feature type="transmembrane region" description="Helical" evidence="1">
    <location>
        <begin position="95"/>
        <end position="119"/>
    </location>
</feature>
<proteinExistence type="predicted"/>
<feature type="domain" description="DUF112" evidence="2">
    <location>
        <begin position="3"/>
        <end position="402"/>
    </location>
</feature>